<dbReference type="Proteomes" id="UP000053676">
    <property type="component" value="Unassembled WGS sequence"/>
</dbReference>
<name>W2TE15_NECAM</name>
<keyword evidence="2" id="KW-1185">Reference proteome</keyword>
<dbReference type="KEGG" id="nai:NECAME_09408"/>
<dbReference type="SUPFAM" id="SSF52210">
    <property type="entry name" value="Succinyl-CoA synthetase domains"/>
    <property type="match status" value="1"/>
</dbReference>
<dbReference type="EMBL" id="KI659224">
    <property type="protein sequence ID" value="ETN80088.1"/>
    <property type="molecule type" value="Genomic_DNA"/>
</dbReference>
<dbReference type="AlphaFoldDB" id="W2TE15"/>
<dbReference type="InterPro" id="IPR016102">
    <property type="entry name" value="Succinyl-CoA_synth-like"/>
</dbReference>
<protein>
    <submittedName>
        <fullName evidence="1">Uncharacterized protein</fullName>
    </submittedName>
</protein>
<sequence>MRELHRNQCACKSETNLLLRDLTGTNVDEARRILKESGLPIISADDLADAAEKAVSALNVNSKKM</sequence>
<dbReference type="STRING" id="51031.W2TE15"/>
<gene>
    <name evidence="1" type="ORF">NECAME_09408</name>
</gene>
<evidence type="ECO:0000313" key="1">
    <source>
        <dbReference type="EMBL" id="ETN80088.1"/>
    </source>
</evidence>
<organism evidence="1 2">
    <name type="scientific">Necator americanus</name>
    <name type="common">Human hookworm</name>
    <dbReference type="NCBI Taxonomy" id="51031"/>
    <lineage>
        <taxon>Eukaryota</taxon>
        <taxon>Metazoa</taxon>
        <taxon>Ecdysozoa</taxon>
        <taxon>Nematoda</taxon>
        <taxon>Chromadorea</taxon>
        <taxon>Rhabditida</taxon>
        <taxon>Rhabditina</taxon>
        <taxon>Rhabditomorpha</taxon>
        <taxon>Strongyloidea</taxon>
        <taxon>Ancylostomatidae</taxon>
        <taxon>Bunostominae</taxon>
        <taxon>Necator</taxon>
    </lineage>
</organism>
<reference evidence="2" key="1">
    <citation type="journal article" date="2014" name="Nat. Genet.">
        <title>Genome of the human hookworm Necator americanus.</title>
        <authorList>
            <person name="Tang Y.T."/>
            <person name="Gao X."/>
            <person name="Rosa B.A."/>
            <person name="Abubucker S."/>
            <person name="Hallsworth-Pepin K."/>
            <person name="Martin J."/>
            <person name="Tyagi R."/>
            <person name="Heizer E."/>
            <person name="Zhang X."/>
            <person name="Bhonagiri-Palsikar V."/>
            <person name="Minx P."/>
            <person name="Warren W.C."/>
            <person name="Wang Q."/>
            <person name="Zhan B."/>
            <person name="Hotez P.J."/>
            <person name="Sternberg P.W."/>
            <person name="Dougall A."/>
            <person name="Gaze S.T."/>
            <person name="Mulvenna J."/>
            <person name="Sotillo J."/>
            <person name="Ranganathan S."/>
            <person name="Rabelo E.M."/>
            <person name="Wilson R.K."/>
            <person name="Felgner P.L."/>
            <person name="Bethony J."/>
            <person name="Hawdon J.M."/>
            <person name="Gasser R.B."/>
            <person name="Loukas A."/>
            <person name="Mitreva M."/>
        </authorList>
    </citation>
    <scope>NUCLEOTIDE SEQUENCE [LARGE SCALE GENOMIC DNA]</scope>
</reference>
<dbReference type="OrthoDB" id="1552at2759"/>
<accession>W2TE15</accession>
<dbReference type="Gene3D" id="3.40.50.261">
    <property type="entry name" value="Succinyl-CoA synthetase domains"/>
    <property type="match status" value="1"/>
</dbReference>
<evidence type="ECO:0000313" key="2">
    <source>
        <dbReference type="Proteomes" id="UP000053676"/>
    </source>
</evidence>
<proteinExistence type="predicted"/>